<name>A0A5S4EUG6_9ACTN</name>
<dbReference type="RefSeq" id="WP_138674247.1">
    <property type="nucleotide sequence ID" value="NZ_VCKY01000455.1"/>
</dbReference>
<evidence type="ECO:0000313" key="3">
    <source>
        <dbReference type="EMBL" id="TMR04776.1"/>
    </source>
</evidence>
<protein>
    <recommendedName>
        <fullName evidence="5">DUF1795 domain-containing protein</fullName>
    </recommendedName>
</protein>
<dbReference type="EMBL" id="VCKY01000455">
    <property type="protein sequence ID" value="TMR04776.1"/>
    <property type="molecule type" value="Genomic_DNA"/>
</dbReference>
<accession>A0A5S4EUG6</accession>
<keyword evidence="2" id="KW-0812">Transmembrane</keyword>
<feature type="compositionally biased region" description="Polar residues" evidence="1">
    <location>
        <begin position="79"/>
        <end position="103"/>
    </location>
</feature>
<evidence type="ECO:0000256" key="1">
    <source>
        <dbReference type="SAM" id="MobiDB-lite"/>
    </source>
</evidence>
<organism evidence="3 4">
    <name type="scientific">Nonomuraea turkmeniaca</name>
    <dbReference type="NCBI Taxonomy" id="103838"/>
    <lineage>
        <taxon>Bacteria</taxon>
        <taxon>Bacillati</taxon>
        <taxon>Actinomycetota</taxon>
        <taxon>Actinomycetes</taxon>
        <taxon>Streptosporangiales</taxon>
        <taxon>Streptosporangiaceae</taxon>
        <taxon>Nonomuraea</taxon>
    </lineage>
</organism>
<comment type="caution">
    <text evidence="3">The sequence shown here is derived from an EMBL/GenBank/DDBJ whole genome shotgun (WGS) entry which is preliminary data.</text>
</comment>
<keyword evidence="2" id="KW-1133">Transmembrane helix</keyword>
<evidence type="ECO:0008006" key="5">
    <source>
        <dbReference type="Google" id="ProtNLM"/>
    </source>
</evidence>
<keyword evidence="2" id="KW-0472">Membrane</keyword>
<feature type="region of interest" description="Disordered" evidence="1">
    <location>
        <begin position="79"/>
        <end position="107"/>
    </location>
</feature>
<evidence type="ECO:0000256" key="2">
    <source>
        <dbReference type="SAM" id="Phobius"/>
    </source>
</evidence>
<dbReference type="AlphaFoldDB" id="A0A5S4EUG6"/>
<gene>
    <name evidence="3" type="ORF">ETD86_53485</name>
</gene>
<dbReference type="OrthoDB" id="3497239at2"/>
<evidence type="ECO:0000313" key="4">
    <source>
        <dbReference type="Proteomes" id="UP000309128"/>
    </source>
</evidence>
<proteinExistence type="predicted"/>
<dbReference type="Proteomes" id="UP000309128">
    <property type="component" value="Unassembled WGS sequence"/>
</dbReference>
<keyword evidence="4" id="KW-1185">Reference proteome</keyword>
<sequence>MTAGQISGSRTPPPERQQELWNTVFGDNYQAMGDQEVLDDDGQGKPVWIYALGGSVAVALVIALLWAFLAGPLAGEDPTTSNVAAGQPSASQKPSTTRSSTTIGKLPAYPGKASPVLGRIPDAAAGISVPRLGGKWQLDQRATVKGTFGFDTRQYVLVAPERYAQLMTGPLMPKLASYYEQDNLEPVIKQVVLTARKRFFPPDNKVRKIAQQPIKVGGQTGRLIAYSLTSATEKATIVTMAVNTGGSVPAIVYMSIPSESKQLLPDVRTVMNQLRLSTQG</sequence>
<reference evidence="3 4" key="1">
    <citation type="submission" date="2019-05" db="EMBL/GenBank/DDBJ databases">
        <title>Draft genome sequence of Nonomuraea turkmeniaca DSM 43926.</title>
        <authorList>
            <person name="Saricaoglu S."/>
            <person name="Isik K."/>
        </authorList>
    </citation>
    <scope>NUCLEOTIDE SEQUENCE [LARGE SCALE GENOMIC DNA]</scope>
    <source>
        <strain evidence="3 4">DSM 43926</strain>
    </source>
</reference>
<feature type="transmembrane region" description="Helical" evidence="2">
    <location>
        <begin position="47"/>
        <end position="69"/>
    </location>
</feature>